<protein>
    <submittedName>
        <fullName evidence="6">GNAT family N-acyltransferase</fullName>
        <ecNumber evidence="6">2.3.1.-</ecNumber>
    </submittedName>
</protein>
<keyword evidence="2" id="KW-0444">Lipid biosynthesis</keyword>
<evidence type="ECO:0000256" key="1">
    <source>
        <dbReference type="ARBA" id="ARBA00005189"/>
    </source>
</evidence>
<keyword evidence="4" id="KW-0443">Lipid metabolism</keyword>
<comment type="caution">
    <text evidence="6">The sequence shown here is derived from an EMBL/GenBank/DDBJ whole genome shotgun (WGS) entry which is preliminary data.</text>
</comment>
<keyword evidence="5 6" id="KW-0012">Acyltransferase</keyword>
<comment type="pathway">
    <text evidence="1">Lipid metabolism.</text>
</comment>
<evidence type="ECO:0000256" key="3">
    <source>
        <dbReference type="ARBA" id="ARBA00022679"/>
    </source>
</evidence>
<name>A0ABU2SIQ8_9ACTN</name>
<dbReference type="GO" id="GO:0016746">
    <property type="term" value="F:acyltransferase activity"/>
    <property type="evidence" value="ECO:0007669"/>
    <property type="project" value="UniProtKB-KW"/>
</dbReference>
<dbReference type="InterPro" id="IPR052351">
    <property type="entry name" value="Ornithine_N-alpha-AT"/>
</dbReference>
<dbReference type="RefSeq" id="WP_311607980.1">
    <property type="nucleotide sequence ID" value="NZ_JAVRFI010000002.1"/>
</dbReference>
<dbReference type="EC" id="2.3.1.-" evidence="6"/>
<accession>A0ABU2SIQ8</accession>
<dbReference type="PANTHER" id="PTHR37323">
    <property type="entry name" value="GCN5-RELATED N-ACETYLTRANSFERASE"/>
    <property type="match status" value="1"/>
</dbReference>
<dbReference type="Proteomes" id="UP001180531">
    <property type="component" value="Unassembled WGS sequence"/>
</dbReference>
<dbReference type="SUPFAM" id="SSF55729">
    <property type="entry name" value="Acyl-CoA N-acyltransferases (Nat)"/>
    <property type="match status" value="1"/>
</dbReference>
<keyword evidence="3 6" id="KW-0808">Transferase</keyword>
<proteinExistence type="predicted"/>
<sequence length="257" mass="27733">MAVSRVLARVARPPGGPAACGGAYQAFLARDEDDVRNAQRLRYQVFAVEQGARLPSAADGLDVDGFDRVCDHLLVRDETTAEVVGAYRLLPPGRSEQLLSEEGFELDAVTSLCGGLVEIGRACVHQRHRNGLVVLCLWAGILRYMTDRRFRWLGGCASVSLTDGGAQASAAWQTVRARHYAPDAYRVRPRTPWIPQDSGPCPPAAVPSLLRGYLTLGAWVCGPPALDSGFRTADLFTLLAVDRVPAGRLNPLRAVAS</sequence>
<dbReference type="InterPro" id="IPR016181">
    <property type="entry name" value="Acyl_CoA_acyltransferase"/>
</dbReference>
<keyword evidence="7" id="KW-1185">Reference proteome</keyword>
<evidence type="ECO:0000313" key="6">
    <source>
        <dbReference type="EMBL" id="MDT0448279.1"/>
    </source>
</evidence>
<dbReference type="EMBL" id="JAVRFI010000002">
    <property type="protein sequence ID" value="MDT0448279.1"/>
    <property type="molecule type" value="Genomic_DNA"/>
</dbReference>
<reference evidence="6" key="1">
    <citation type="submission" date="2024-05" db="EMBL/GenBank/DDBJ databases">
        <title>30 novel species of actinomycetes from the DSMZ collection.</title>
        <authorList>
            <person name="Nouioui I."/>
        </authorList>
    </citation>
    <scope>NUCLEOTIDE SEQUENCE</scope>
    <source>
        <strain evidence="6">DSM 40473</strain>
    </source>
</reference>
<gene>
    <name evidence="6" type="ORF">RM609_04070</name>
</gene>
<evidence type="ECO:0000256" key="4">
    <source>
        <dbReference type="ARBA" id="ARBA00023098"/>
    </source>
</evidence>
<evidence type="ECO:0000256" key="2">
    <source>
        <dbReference type="ARBA" id="ARBA00022516"/>
    </source>
</evidence>
<organism evidence="6 7">
    <name type="scientific">Streptomyces hesseae</name>
    <dbReference type="NCBI Taxonomy" id="3075519"/>
    <lineage>
        <taxon>Bacteria</taxon>
        <taxon>Bacillati</taxon>
        <taxon>Actinomycetota</taxon>
        <taxon>Actinomycetes</taxon>
        <taxon>Kitasatosporales</taxon>
        <taxon>Streptomycetaceae</taxon>
        <taxon>Streptomyces</taxon>
    </lineage>
</organism>
<dbReference type="PANTHER" id="PTHR37323:SF1">
    <property type="entry name" value="L-ORNITHINE N(ALPHA)-ACYLTRANSFERASE"/>
    <property type="match status" value="1"/>
</dbReference>
<evidence type="ECO:0000313" key="7">
    <source>
        <dbReference type="Proteomes" id="UP001180531"/>
    </source>
</evidence>
<evidence type="ECO:0000256" key="5">
    <source>
        <dbReference type="ARBA" id="ARBA00023315"/>
    </source>
</evidence>
<dbReference type="Gene3D" id="3.40.630.30">
    <property type="match status" value="1"/>
</dbReference>
<dbReference type="Pfam" id="PF13444">
    <property type="entry name" value="Acetyltransf_5"/>
    <property type="match status" value="1"/>
</dbReference>